<gene>
    <name evidence="4" type="ORF">SAMN05660733_08050</name>
</gene>
<sequence>MTDPLLPPVSEVAREPEAPWSQLRDDVVDGEGGEDLFDVVDSIARLIDGPVVVEDVDFRVLAYSAIAGQPNDEARRSAILNRRTPDRWLRWMEESGVRHQLAHGDGVIRLNIPWSSPLPRYIQPIRTAGQLVGYLWFMKGSGEFAEGFERIAREFASLLAPELARRSWALNENPGGRLLRQFLAGGMPAARLAEVLKVDHETVGTAVVVFEVEAEAPDVVGVRARAVRELARFAQMRLHAGLAGSVDQQIYLLNAADSLDDRGLAVLVEKTATHLERVLRVDVRAAAGAVRHGLTTAAMSREEADVAMRVLASRSGGRRLGCFSDMRHEILLHEVVSGLRARPLLTRGLLDRLNDHDRVHSTDYEETLSVYLNSFGDVSAAADRLHIHANSLRYRLKRLAEIAELDLEDPQTRLALQLVLAAR</sequence>
<dbReference type="eggNOG" id="COG2508">
    <property type="taxonomic scope" value="Bacteria"/>
</dbReference>
<dbReference type="Pfam" id="PF17853">
    <property type="entry name" value="GGDEF_2"/>
    <property type="match status" value="1"/>
</dbReference>
<feature type="domain" description="CdaR GGDEF-like" evidence="3">
    <location>
        <begin position="191"/>
        <end position="310"/>
    </location>
</feature>
<name>A0A1W2FTL1_9PSEU</name>
<keyword evidence="5" id="KW-1185">Reference proteome</keyword>
<evidence type="ECO:0000256" key="1">
    <source>
        <dbReference type="ARBA" id="ARBA00006754"/>
    </source>
</evidence>
<dbReference type="Proteomes" id="UP000192840">
    <property type="component" value="Unassembled WGS sequence"/>
</dbReference>
<accession>A0A1W2FTL1</accession>
<dbReference type="Pfam" id="PF13556">
    <property type="entry name" value="HTH_30"/>
    <property type="match status" value="1"/>
</dbReference>
<dbReference type="InterPro" id="IPR025736">
    <property type="entry name" value="PucR_C-HTH_dom"/>
</dbReference>
<organism evidence="4 5">
    <name type="scientific">Lentzea albidocapillata</name>
    <dbReference type="NCBI Taxonomy" id="40571"/>
    <lineage>
        <taxon>Bacteria</taxon>
        <taxon>Bacillati</taxon>
        <taxon>Actinomycetota</taxon>
        <taxon>Actinomycetes</taxon>
        <taxon>Pseudonocardiales</taxon>
        <taxon>Pseudonocardiaceae</taxon>
        <taxon>Lentzea</taxon>
    </lineage>
</organism>
<dbReference type="AlphaFoldDB" id="A0A1W2FTL1"/>
<evidence type="ECO:0000259" key="2">
    <source>
        <dbReference type="Pfam" id="PF13556"/>
    </source>
</evidence>
<reference evidence="5" key="1">
    <citation type="submission" date="2017-04" db="EMBL/GenBank/DDBJ databases">
        <authorList>
            <person name="Varghese N."/>
            <person name="Submissions S."/>
        </authorList>
    </citation>
    <scope>NUCLEOTIDE SEQUENCE [LARGE SCALE GENOMIC DNA]</scope>
    <source>
        <strain evidence="5">DSM 44073</strain>
    </source>
</reference>
<dbReference type="InterPro" id="IPR041522">
    <property type="entry name" value="CdaR_GGDEF"/>
</dbReference>
<dbReference type="InterPro" id="IPR051448">
    <property type="entry name" value="CdaR-like_regulators"/>
</dbReference>
<dbReference type="EMBL" id="FWYC01000025">
    <property type="protein sequence ID" value="SMD25213.1"/>
    <property type="molecule type" value="Genomic_DNA"/>
</dbReference>
<dbReference type="Gene3D" id="1.10.10.2840">
    <property type="entry name" value="PucR C-terminal helix-turn-helix domain"/>
    <property type="match status" value="1"/>
</dbReference>
<dbReference type="PANTHER" id="PTHR33744:SF17">
    <property type="entry name" value="CONSERVED PROTEIN"/>
    <property type="match status" value="1"/>
</dbReference>
<dbReference type="STRING" id="40571.SAMN05660733_08050"/>
<comment type="similarity">
    <text evidence="1">Belongs to the CdaR family.</text>
</comment>
<dbReference type="InterPro" id="IPR042070">
    <property type="entry name" value="PucR_C-HTH_sf"/>
</dbReference>
<feature type="domain" description="PucR C-terminal helix-turn-helix" evidence="2">
    <location>
        <begin position="366"/>
        <end position="422"/>
    </location>
</feature>
<protein>
    <submittedName>
        <fullName evidence="4">DNA-binding transcriptional regulator, PucR family</fullName>
    </submittedName>
</protein>
<evidence type="ECO:0000313" key="5">
    <source>
        <dbReference type="Proteomes" id="UP000192840"/>
    </source>
</evidence>
<dbReference type="GO" id="GO:0003677">
    <property type="term" value="F:DNA binding"/>
    <property type="evidence" value="ECO:0007669"/>
    <property type="project" value="UniProtKB-KW"/>
</dbReference>
<proteinExistence type="inferred from homology"/>
<evidence type="ECO:0000313" key="4">
    <source>
        <dbReference type="EMBL" id="SMD25213.1"/>
    </source>
</evidence>
<dbReference type="PANTHER" id="PTHR33744">
    <property type="entry name" value="CARBOHYDRATE DIACID REGULATOR"/>
    <property type="match status" value="1"/>
</dbReference>
<keyword evidence="4" id="KW-0238">DNA-binding</keyword>
<evidence type="ECO:0000259" key="3">
    <source>
        <dbReference type="Pfam" id="PF17853"/>
    </source>
</evidence>